<feature type="transmembrane region" description="Helical" evidence="1">
    <location>
        <begin position="213"/>
        <end position="229"/>
    </location>
</feature>
<sequence length="392" mass="46594">MKLIHPNRKQSFHFLPLIVLLVIASLEFMLLLRHKSAYMSDSYFYKHIFYEMQGDSFETARAKILLQLNKEKLGEIEQNLFFNLDKYQYSLSRYIRRPLYPFAAVLINLLAHNEYVAFLVPTFMGFFGCIWLTYLLFRLRFDWFWTSFGTALFVSFYPFLDWSTYFLTDTIGAGFWMLQIYLIIKYLQNPSRSLLILYLFAIIISMFNREQSVLMSATVLILFFSAKLFKAKAVEVKPIKNLVVPTIGITVLFLIFNTLMKYPSLYDSWIYLQSDFGFKTLEYTPMETAQFLGYELIELHLGLVSELVRHRWWLLFTILGFIGAYWVFLKEKKPRQIDLLMFASAIAAYLGLIIVPYLTYRYFFPTIISVVYFSLYALHSFFYKQRRLEIMT</sequence>
<protein>
    <recommendedName>
        <fullName evidence="2">Glycosyltransferase RgtA/B/C/D-like domain-containing protein</fullName>
    </recommendedName>
</protein>
<feature type="transmembrane region" description="Helical" evidence="1">
    <location>
        <begin position="340"/>
        <end position="358"/>
    </location>
</feature>
<feature type="transmembrane region" description="Helical" evidence="1">
    <location>
        <begin position="241"/>
        <end position="260"/>
    </location>
</feature>
<proteinExistence type="predicted"/>
<accession>A0A0G1CEW7</accession>
<reference evidence="3 4" key="1">
    <citation type="journal article" date="2015" name="Nature">
        <title>rRNA introns, odd ribosomes, and small enigmatic genomes across a large radiation of phyla.</title>
        <authorList>
            <person name="Brown C.T."/>
            <person name="Hug L.A."/>
            <person name="Thomas B.C."/>
            <person name="Sharon I."/>
            <person name="Castelle C.J."/>
            <person name="Singh A."/>
            <person name="Wilkins M.J."/>
            <person name="Williams K.H."/>
            <person name="Banfield J.F."/>
        </authorList>
    </citation>
    <scope>NUCLEOTIDE SEQUENCE [LARGE SCALE GENOMIC DNA]</scope>
</reference>
<name>A0A0G1CEW7_9BACT</name>
<organism evidence="3 4">
    <name type="scientific">Candidatus Gottesmanbacteria bacterium GW2011_GWA1_43_11</name>
    <dbReference type="NCBI Taxonomy" id="1618436"/>
    <lineage>
        <taxon>Bacteria</taxon>
        <taxon>Candidatus Gottesmaniibacteriota</taxon>
    </lineage>
</organism>
<evidence type="ECO:0000313" key="3">
    <source>
        <dbReference type="EMBL" id="KKS84350.1"/>
    </source>
</evidence>
<evidence type="ECO:0000256" key="1">
    <source>
        <dbReference type="SAM" id="Phobius"/>
    </source>
</evidence>
<feature type="domain" description="Glycosyltransferase RgtA/B/C/D-like" evidence="2">
    <location>
        <begin position="98"/>
        <end position="230"/>
    </location>
</feature>
<dbReference type="InterPro" id="IPR038731">
    <property type="entry name" value="RgtA/B/C-like"/>
</dbReference>
<feature type="transmembrane region" description="Helical" evidence="1">
    <location>
        <begin position="12"/>
        <end position="32"/>
    </location>
</feature>
<dbReference type="AlphaFoldDB" id="A0A0G1CEW7"/>
<feature type="transmembrane region" description="Helical" evidence="1">
    <location>
        <begin position="310"/>
        <end position="328"/>
    </location>
</feature>
<keyword evidence="1" id="KW-0472">Membrane</keyword>
<dbReference type="Proteomes" id="UP000034543">
    <property type="component" value="Unassembled WGS sequence"/>
</dbReference>
<keyword evidence="1" id="KW-0812">Transmembrane</keyword>
<gene>
    <name evidence="3" type="ORF">UV59_C0021G0016</name>
</gene>
<comment type="caution">
    <text evidence="3">The sequence shown here is derived from an EMBL/GenBank/DDBJ whole genome shotgun (WGS) entry which is preliminary data.</text>
</comment>
<evidence type="ECO:0000259" key="2">
    <source>
        <dbReference type="Pfam" id="PF13231"/>
    </source>
</evidence>
<feature type="transmembrane region" description="Helical" evidence="1">
    <location>
        <begin position="117"/>
        <end position="136"/>
    </location>
</feature>
<feature type="transmembrane region" description="Helical" evidence="1">
    <location>
        <begin position="364"/>
        <end position="383"/>
    </location>
</feature>
<feature type="transmembrane region" description="Helical" evidence="1">
    <location>
        <begin position="191"/>
        <end position="207"/>
    </location>
</feature>
<feature type="transmembrane region" description="Helical" evidence="1">
    <location>
        <begin position="166"/>
        <end position="184"/>
    </location>
</feature>
<keyword evidence="1" id="KW-1133">Transmembrane helix</keyword>
<dbReference type="EMBL" id="LCFB01000021">
    <property type="protein sequence ID" value="KKS84350.1"/>
    <property type="molecule type" value="Genomic_DNA"/>
</dbReference>
<evidence type="ECO:0000313" key="4">
    <source>
        <dbReference type="Proteomes" id="UP000034543"/>
    </source>
</evidence>
<dbReference type="STRING" id="1618436.UV59_C0021G0016"/>
<dbReference type="Pfam" id="PF13231">
    <property type="entry name" value="PMT_2"/>
    <property type="match status" value="1"/>
</dbReference>